<protein>
    <submittedName>
        <fullName evidence="2">Uncharacterized protein</fullName>
    </submittedName>
</protein>
<proteinExistence type="predicted"/>
<sequence>MQSNEKKILIIVLTSYGQYYDYNDDDNGDDDDDGGDGDGNGDLPNSFDPDGIKPTTFTWFPSSNGTSMFSSRQTKSILITEGQFRTEQQQQQQQQQQQ</sequence>
<feature type="compositionally biased region" description="Acidic residues" evidence="1">
    <location>
        <begin position="22"/>
        <end position="36"/>
    </location>
</feature>
<reference evidence="2" key="1">
    <citation type="journal article" date="2020" name="G3 (Bethesda)">
        <title>High-Quality Assemblies for Three Invasive Social Wasps from the &lt;i&gt;Vespula&lt;/i&gt; Genus.</title>
        <authorList>
            <person name="Harrop T.W.R."/>
            <person name="Guhlin J."/>
            <person name="McLaughlin G.M."/>
            <person name="Permina E."/>
            <person name="Stockwell P."/>
            <person name="Gilligan J."/>
            <person name="Le Lec M.F."/>
            <person name="Gruber M.A.M."/>
            <person name="Quinn O."/>
            <person name="Lovegrove M."/>
            <person name="Duncan E.J."/>
            <person name="Remnant E.J."/>
            <person name="Van Eeckhoven J."/>
            <person name="Graham B."/>
            <person name="Knapp R.A."/>
            <person name="Langford K.W."/>
            <person name="Kronenberg Z."/>
            <person name="Press M.O."/>
            <person name="Eacker S.M."/>
            <person name="Wilson-Rankin E.E."/>
            <person name="Purcell J."/>
            <person name="Lester P.J."/>
            <person name="Dearden P.K."/>
        </authorList>
    </citation>
    <scope>NUCLEOTIDE SEQUENCE</scope>
    <source>
        <strain evidence="2">Linc-1</strain>
    </source>
</reference>
<dbReference type="Proteomes" id="UP000617340">
    <property type="component" value="Unassembled WGS sequence"/>
</dbReference>
<evidence type="ECO:0000256" key="1">
    <source>
        <dbReference type="SAM" id="MobiDB-lite"/>
    </source>
</evidence>
<organism evidence="2 3">
    <name type="scientific">Vespula germanica</name>
    <name type="common">German yellow jacket</name>
    <name type="synonym">Paravespula germanica</name>
    <dbReference type="NCBI Taxonomy" id="30212"/>
    <lineage>
        <taxon>Eukaryota</taxon>
        <taxon>Metazoa</taxon>
        <taxon>Ecdysozoa</taxon>
        <taxon>Arthropoda</taxon>
        <taxon>Hexapoda</taxon>
        <taxon>Insecta</taxon>
        <taxon>Pterygota</taxon>
        <taxon>Neoptera</taxon>
        <taxon>Endopterygota</taxon>
        <taxon>Hymenoptera</taxon>
        <taxon>Apocrita</taxon>
        <taxon>Aculeata</taxon>
        <taxon>Vespoidea</taxon>
        <taxon>Vespidae</taxon>
        <taxon>Vespinae</taxon>
        <taxon>Vespula</taxon>
    </lineage>
</organism>
<comment type="caution">
    <text evidence="2">The sequence shown here is derived from an EMBL/GenBank/DDBJ whole genome shotgun (WGS) entry which is preliminary data.</text>
</comment>
<evidence type="ECO:0000313" key="2">
    <source>
        <dbReference type="EMBL" id="KAF7389814.1"/>
    </source>
</evidence>
<dbReference type="EMBL" id="JACSDZ010000012">
    <property type="protein sequence ID" value="KAF7389814.1"/>
    <property type="molecule type" value="Genomic_DNA"/>
</dbReference>
<feature type="region of interest" description="Disordered" evidence="1">
    <location>
        <begin position="20"/>
        <end position="98"/>
    </location>
</feature>
<name>A0A834JKD5_VESGE</name>
<evidence type="ECO:0000313" key="3">
    <source>
        <dbReference type="Proteomes" id="UP000617340"/>
    </source>
</evidence>
<gene>
    <name evidence="2" type="ORF">HZH68_011671</name>
</gene>
<dbReference type="AlphaFoldDB" id="A0A834JKD5"/>
<feature type="compositionally biased region" description="Polar residues" evidence="1">
    <location>
        <begin position="55"/>
        <end position="87"/>
    </location>
</feature>
<feature type="compositionally biased region" description="Low complexity" evidence="1">
    <location>
        <begin position="88"/>
        <end position="98"/>
    </location>
</feature>
<accession>A0A834JKD5</accession>
<keyword evidence="3" id="KW-1185">Reference proteome</keyword>